<dbReference type="EMBL" id="JABMIG020000218">
    <property type="protein sequence ID" value="KAL3785268.1"/>
    <property type="molecule type" value="Genomic_DNA"/>
</dbReference>
<organism evidence="3 4">
    <name type="scientific">Cyclotella cryptica</name>
    <dbReference type="NCBI Taxonomy" id="29204"/>
    <lineage>
        <taxon>Eukaryota</taxon>
        <taxon>Sar</taxon>
        <taxon>Stramenopiles</taxon>
        <taxon>Ochrophyta</taxon>
        <taxon>Bacillariophyta</taxon>
        <taxon>Coscinodiscophyceae</taxon>
        <taxon>Thalassiosirophycidae</taxon>
        <taxon>Stephanodiscales</taxon>
        <taxon>Stephanodiscaceae</taxon>
        <taxon>Cyclotella</taxon>
    </lineage>
</organism>
<feature type="region of interest" description="Disordered" evidence="1">
    <location>
        <begin position="215"/>
        <end position="234"/>
    </location>
</feature>
<feature type="domain" description="DUF6824" evidence="2">
    <location>
        <begin position="120"/>
        <end position="202"/>
    </location>
</feature>
<dbReference type="Pfam" id="PF20710">
    <property type="entry name" value="DUF6824"/>
    <property type="match status" value="1"/>
</dbReference>
<evidence type="ECO:0000259" key="2">
    <source>
        <dbReference type="Pfam" id="PF20710"/>
    </source>
</evidence>
<sequence length="234" mass="26013">MFPANDDASRGRTDILMQIAHQANSVRRAFEDVRKRNTVSTATAAVAQEMASMNKKRKSEETPTLPSKASTRHFHSRIAHMTRGDIKGPSISVPTSRPYGFSSGITLNSQAYQIQVTNNDVVCGVGKSINELVGNRRFRVWIDLHSKAFAKSPRIEDRVKIARSVVHTIQSCVPQGRFLSMDPHSGTWYDVGYERAVRITMEVLSHEMMTYPTVSPVKPSGASSKRKTYVSMAA</sequence>
<gene>
    <name evidence="3" type="ORF">HJC23_002723</name>
</gene>
<protein>
    <recommendedName>
        <fullName evidence="2">DUF6824 domain-containing protein</fullName>
    </recommendedName>
</protein>
<reference evidence="3 4" key="1">
    <citation type="journal article" date="2020" name="G3 (Bethesda)">
        <title>Improved Reference Genome for Cyclotella cryptica CCMP332, a Model for Cell Wall Morphogenesis, Salinity Adaptation, and Lipid Production in Diatoms (Bacillariophyta).</title>
        <authorList>
            <person name="Roberts W.R."/>
            <person name="Downey K.M."/>
            <person name="Ruck E.C."/>
            <person name="Traller J.C."/>
            <person name="Alverson A.J."/>
        </authorList>
    </citation>
    <scope>NUCLEOTIDE SEQUENCE [LARGE SCALE GENOMIC DNA]</scope>
    <source>
        <strain evidence="3 4">CCMP332</strain>
    </source>
</reference>
<dbReference type="InterPro" id="IPR049227">
    <property type="entry name" value="DUF6824"/>
</dbReference>
<evidence type="ECO:0000313" key="3">
    <source>
        <dbReference type="EMBL" id="KAL3785268.1"/>
    </source>
</evidence>
<dbReference type="AlphaFoldDB" id="A0ABD3PCG3"/>
<keyword evidence="4" id="KW-1185">Reference proteome</keyword>
<comment type="caution">
    <text evidence="3">The sequence shown here is derived from an EMBL/GenBank/DDBJ whole genome shotgun (WGS) entry which is preliminary data.</text>
</comment>
<evidence type="ECO:0000256" key="1">
    <source>
        <dbReference type="SAM" id="MobiDB-lite"/>
    </source>
</evidence>
<accession>A0ABD3PCG3</accession>
<evidence type="ECO:0000313" key="4">
    <source>
        <dbReference type="Proteomes" id="UP001516023"/>
    </source>
</evidence>
<feature type="region of interest" description="Disordered" evidence="1">
    <location>
        <begin position="50"/>
        <end position="73"/>
    </location>
</feature>
<proteinExistence type="predicted"/>
<name>A0ABD3PCG3_9STRA</name>
<dbReference type="Proteomes" id="UP001516023">
    <property type="component" value="Unassembled WGS sequence"/>
</dbReference>